<evidence type="ECO:0000313" key="3">
    <source>
        <dbReference type="Proteomes" id="UP000011550"/>
    </source>
</evidence>
<comment type="caution">
    <text evidence="2">The sequence shown here is derived from an EMBL/GenBank/DDBJ whole genome shotgun (WGS) entry which is preliminary data.</text>
</comment>
<feature type="transmembrane region" description="Helical" evidence="1">
    <location>
        <begin position="12"/>
        <end position="31"/>
    </location>
</feature>
<keyword evidence="1" id="KW-1133">Transmembrane helix</keyword>
<dbReference type="PATRIC" id="fig|662479.7.peg.517"/>
<evidence type="ECO:0008006" key="4">
    <source>
        <dbReference type="Google" id="ProtNLM"/>
    </source>
</evidence>
<keyword evidence="1" id="KW-0472">Membrane</keyword>
<feature type="transmembrane region" description="Helical" evidence="1">
    <location>
        <begin position="37"/>
        <end position="63"/>
    </location>
</feature>
<evidence type="ECO:0000256" key="1">
    <source>
        <dbReference type="SAM" id="Phobius"/>
    </source>
</evidence>
<keyword evidence="1" id="KW-0812">Transmembrane</keyword>
<dbReference type="Proteomes" id="UP000011550">
    <property type="component" value="Unassembled WGS sequence"/>
</dbReference>
<accession>M0IMZ6</accession>
<dbReference type="AlphaFoldDB" id="M0IMZ6"/>
<gene>
    <name evidence="2" type="ORF">C440_02543</name>
</gene>
<evidence type="ECO:0000313" key="2">
    <source>
        <dbReference type="EMBL" id="ELZ98090.1"/>
    </source>
</evidence>
<name>M0IMZ6_9EURY</name>
<proteinExistence type="predicted"/>
<keyword evidence="3" id="KW-1185">Reference proteome</keyword>
<organism evidence="2 3">
    <name type="scientific">Haloferax mucosum ATCC BAA-1512</name>
    <dbReference type="NCBI Taxonomy" id="662479"/>
    <lineage>
        <taxon>Archaea</taxon>
        <taxon>Methanobacteriati</taxon>
        <taxon>Methanobacteriota</taxon>
        <taxon>Stenosarchaea group</taxon>
        <taxon>Halobacteria</taxon>
        <taxon>Halobacteriales</taxon>
        <taxon>Haloferacaceae</taxon>
        <taxon>Haloferax</taxon>
    </lineage>
</organism>
<dbReference type="EMBL" id="AOLN01000004">
    <property type="protein sequence ID" value="ELZ98090.1"/>
    <property type="molecule type" value="Genomic_DNA"/>
</dbReference>
<protein>
    <recommendedName>
        <fullName evidence="4">CbaC protein</fullName>
    </recommendedName>
</protein>
<reference evidence="2 3" key="1">
    <citation type="journal article" date="2014" name="PLoS Genet.">
        <title>Phylogenetically driven sequencing of extremely halophilic archaea reveals strategies for static and dynamic osmo-response.</title>
        <authorList>
            <person name="Becker E.A."/>
            <person name="Seitzer P.M."/>
            <person name="Tritt A."/>
            <person name="Larsen D."/>
            <person name="Krusor M."/>
            <person name="Yao A.I."/>
            <person name="Wu D."/>
            <person name="Madern D."/>
            <person name="Eisen J.A."/>
            <person name="Darling A.E."/>
            <person name="Facciotti M.T."/>
        </authorList>
    </citation>
    <scope>NUCLEOTIDE SEQUENCE [LARGE SCALE GENOMIC DNA]</scope>
    <source>
        <strain evidence="2 3">ATCC BAA-1512</strain>
    </source>
</reference>
<sequence length="73" mass="7934">MWSRAEDAIMRVDIGRAGIAILLTLFVILGIEDAYIWAASGVVPGIEFFVALVFVLVIAVVAIREARAHPPSR</sequence>